<keyword evidence="10" id="KW-1185">Reference proteome</keyword>
<dbReference type="InterPro" id="IPR016177">
    <property type="entry name" value="DNA-bd_dom_sf"/>
</dbReference>
<dbReference type="SMART" id="SM00380">
    <property type="entry name" value="AP2"/>
    <property type="match status" value="1"/>
</dbReference>
<keyword evidence="5" id="KW-0539">Nucleus</keyword>
<dbReference type="Gene3D" id="3.30.730.10">
    <property type="entry name" value="AP2/ERF domain"/>
    <property type="match status" value="1"/>
</dbReference>
<dbReference type="PANTHER" id="PTHR31194:SF82">
    <property type="entry name" value="AP2_ERF DOMAIN-CONTAINING PROTEIN"/>
    <property type="match status" value="1"/>
</dbReference>
<evidence type="ECO:0000256" key="7">
    <source>
        <dbReference type="SAM" id="MobiDB-lite"/>
    </source>
</evidence>
<dbReference type="GO" id="GO:0003677">
    <property type="term" value="F:DNA binding"/>
    <property type="evidence" value="ECO:0007669"/>
    <property type="project" value="UniProtKB-KW"/>
</dbReference>
<dbReference type="Gramene" id="Kaladp0001s0103.1.v1.1">
    <property type="protein sequence ID" value="Kaladp0001s0103.1.v1.1.CDS.1"/>
    <property type="gene ID" value="Kaladp0001s0103.v1.1"/>
</dbReference>
<dbReference type="CDD" id="cd00018">
    <property type="entry name" value="AP2"/>
    <property type="match status" value="1"/>
</dbReference>
<protein>
    <recommendedName>
        <fullName evidence="8">AP2/ERF domain-containing protein</fullName>
    </recommendedName>
</protein>
<keyword evidence="4" id="KW-0804">Transcription</keyword>
<dbReference type="GO" id="GO:0003700">
    <property type="term" value="F:DNA-binding transcription factor activity"/>
    <property type="evidence" value="ECO:0007669"/>
    <property type="project" value="InterPro"/>
</dbReference>
<dbReference type="InterPro" id="IPR050913">
    <property type="entry name" value="AP2/ERF_ERF"/>
</dbReference>
<dbReference type="AlphaFoldDB" id="A0A7N0R891"/>
<evidence type="ECO:0000259" key="8">
    <source>
        <dbReference type="PROSITE" id="PS51032"/>
    </source>
</evidence>
<evidence type="ECO:0000256" key="5">
    <source>
        <dbReference type="ARBA" id="ARBA00023242"/>
    </source>
</evidence>
<name>A0A7N0R891_KALFE</name>
<evidence type="ECO:0000313" key="9">
    <source>
        <dbReference type="EnsemblPlants" id="Kaladp0001s0103.1.v1.1.CDS.1"/>
    </source>
</evidence>
<reference evidence="9" key="1">
    <citation type="submission" date="2021-01" db="UniProtKB">
        <authorList>
            <consortium name="EnsemblPlants"/>
        </authorList>
    </citation>
    <scope>IDENTIFICATION</scope>
</reference>
<keyword evidence="2" id="KW-0805">Transcription regulation</keyword>
<evidence type="ECO:0000256" key="2">
    <source>
        <dbReference type="ARBA" id="ARBA00023015"/>
    </source>
</evidence>
<evidence type="ECO:0000256" key="4">
    <source>
        <dbReference type="ARBA" id="ARBA00023163"/>
    </source>
</evidence>
<evidence type="ECO:0000256" key="3">
    <source>
        <dbReference type="ARBA" id="ARBA00023125"/>
    </source>
</evidence>
<feature type="domain" description="AP2/ERF" evidence="8">
    <location>
        <begin position="57"/>
        <end position="114"/>
    </location>
</feature>
<dbReference type="Proteomes" id="UP000594263">
    <property type="component" value="Unplaced"/>
</dbReference>
<organism evidence="9 10">
    <name type="scientific">Kalanchoe fedtschenkoi</name>
    <name type="common">Lavender scallops</name>
    <name type="synonym">South American air plant</name>
    <dbReference type="NCBI Taxonomy" id="63787"/>
    <lineage>
        <taxon>Eukaryota</taxon>
        <taxon>Viridiplantae</taxon>
        <taxon>Streptophyta</taxon>
        <taxon>Embryophyta</taxon>
        <taxon>Tracheophyta</taxon>
        <taxon>Spermatophyta</taxon>
        <taxon>Magnoliopsida</taxon>
        <taxon>eudicotyledons</taxon>
        <taxon>Gunneridae</taxon>
        <taxon>Pentapetalae</taxon>
        <taxon>Saxifragales</taxon>
        <taxon>Crassulaceae</taxon>
        <taxon>Kalanchoe</taxon>
    </lineage>
</organism>
<dbReference type="PANTHER" id="PTHR31194">
    <property type="entry name" value="SHN SHINE , DNA BINDING / TRANSCRIPTION FACTOR"/>
    <property type="match status" value="1"/>
</dbReference>
<dbReference type="FunFam" id="3.30.730.10:FF:000005">
    <property type="entry name" value="ethylene-responsive transcription factor RAP2-11"/>
    <property type="match status" value="1"/>
</dbReference>
<feature type="region of interest" description="Disordered" evidence="7">
    <location>
        <begin position="239"/>
        <end position="258"/>
    </location>
</feature>
<evidence type="ECO:0000313" key="10">
    <source>
        <dbReference type="Proteomes" id="UP000594263"/>
    </source>
</evidence>
<accession>A0A7N0R891</accession>
<evidence type="ECO:0000256" key="6">
    <source>
        <dbReference type="ARBA" id="ARBA00024343"/>
    </source>
</evidence>
<feature type="compositionally biased region" description="Polar residues" evidence="7">
    <location>
        <begin position="246"/>
        <end position="258"/>
    </location>
</feature>
<dbReference type="InterPro" id="IPR036955">
    <property type="entry name" value="AP2/ERF_dom_sf"/>
</dbReference>
<dbReference type="PRINTS" id="PR00367">
    <property type="entry name" value="ETHRSPELEMNT"/>
</dbReference>
<dbReference type="InterPro" id="IPR001471">
    <property type="entry name" value="AP2/ERF_dom"/>
</dbReference>
<sequence length="258" mass="28367">MDSTKAACSDYQPHSRQPATSTCHIFSASKAHPFEEAKHSSNLCKRSGINKGLIKTRFLGVRQRPSGRWVAEIKDTSQKLRLWLGTFDKAEEAAAAYDSAARLLRGRNAKTNFPVGHGVMGTQENCSLLRKNPRLYNLLQHAVLKNQARSRSVSTWRCPSTSSNQGRYNETETGSTVVFDTLVDETFNACGSSLSDQNNDRALNINDFVFPSSCSSSSKVYSSVVVAPSFSTCFNEEDRPLEEKGSYSTECGTSQGAQ</sequence>
<comment type="subcellular location">
    <subcellularLocation>
        <location evidence="1">Nucleus</location>
    </subcellularLocation>
</comment>
<comment type="similarity">
    <text evidence="6">Belongs to the AP2/ERF transcription factor family. ERF subfamily.</text>
</comment>
<dbReference type="PROSITE" id="PS51032">
    <property type="entry name" value="AP2_ERF"/>
    <property type="match status" value="1"/>
</dbReference>
<evidence type="ECO:0000256" key="1">
    <source>
        <dbReference type="ARBA" id="ARBA00004123"/>
    </source>
</evidence>
<dbReference type="GO" id="GO:0005634">
    <property type="term" value="C:nucleus"/>
    <property type="evidence" value="ECO:0007669"/>
    <property type="project" value="UniProtKB-SubCell"/>
</dbReference>
<dbReference type="EnsemblPlants" id="Kaladp0001s0103.1.v1.1">
    <property type="protein sequence ID" value="Kaladp0001s0103.1.v1.1.CDS.1"/>
    <property type="gene ID" value="Kaladp0001s0103.v1.1"/>
</dbReference>
<dbReference type="SUPFAM" id="SSF54171">
    <property type="entry name" value="DNA-binding domain"/>
    <property type="match status" value="1"/>
</dbReference>
<dbReference type="Pfam" id="PF00847">
    <property type="entry name" value="AP2"/>
    <property type="match status" value="1"/>
</dbReference>
<keyword evidence="3" id="KW-0238">DNA-binding</keyword>
<proteinExistence type="inferred from homology"/>